<dbReference type="GO" id="GO:0005886">
    <property type="term" value="C:plasma membrane"/>
    <property type="evidence" value="ECO:0007669"/>
    <property type="project" value="TreeGrafter"/>
</dbReference>
<keyword evidence="4 5" id="KW-0472">Membrane</keyword>
<accession>A0AAE1P3A8</accession>
<evidence type="ECO:0000259" key="6">
    <source>
        <dbReference type="Pfam" id="PF00955"/>
    </source>
</evidence>
<comment type="subcellular location">
    <subcellularLocation>
        <location evidence="1">Membrane</location>
        <topology evidence="1">Multi-pass membrane protein</topology>
    </subcellularLocation>
</comment>
<organism evidence="7 8">
    <name type="scientific">Petrolisthes manimaculis</name>
    <dbReference type="NCBI Taxonomy" id="1843537"/>
    <lineage>
        <taxon>Eukaryota</taxon>
        <taxon>Metazoa</taxon>
        <taxon>Ecdysozoa</taxon>
        <taxon>Arthropoda</taxon>
        <taxon>Crustacea</taxon>
        <taxon>Multicrustacea</taxon>
        <taxon>Malacostraca</taxon>
        <taxon>Eumalacostraca</taxon>
        <taxon>Eucarida</taxon>
        <taxon>Decapoda</taxon>
        <taxon>Pleocyemata</taxon>
        <taxon>Anomura</taxon>
        <taxon>Galatheoidea</taxon>
        <taxon>Porcellanidae</taxon>
        <taxon>Petrolisthes</taxon>
    </lineage>
</organism>
<sequence length="349" mass="38762">METNGEKIGGKGEKIWRKEGGKGIWQHCIWQHFADKTKYWREFEEDGDQMNNLIGVGETLLISCVNGLLFALFACQPLLIVGATGPLIIFHMSLYHFAKTYELDFLSLRVWIGVWMTVFGLLVAAFEAVAIVKKFTRFTEEIFSTLVCLIFIYESFVKLIAIFQTHPLISEYVIMTEENGQTNGTPTNTTTTTAPYGLETLPQPNTALLSMILMFGTFIITFKLKHFRNSKFLGRSVGDFGVPIKENICHLILSKPERNMTKGSGFHFDIVLSCFINLVCGVFGAPFMGPVCVRTVSHTSALTVMSSTQAPGESPKIEGVKEQRLSAIVVSILSVLLGCVLNLVPKAVL</sequence>
<evidence type="ECO:0000256" key="4">
    <source>
        <dbReference type="ARBA" id="ARBA00023136"/>
    </source>
</evidence>
<feature type="transmembrane region" description="Helical" evidence="5">
    <location>
        <begin position="325"/>
        <end position="344"/>
    </location>
</feature>
<dbReference type="InterPro" id="IPR011531">
    <property type="entry name" value="HCO3_transpt-like_TM_dom"/>
</dbReference>
<evidence type="ECO:0000313" key="7">
    <source>
        <dbReference type="EMBL" id="KAK4301350.1"/>
    </source>
</evidence>
<evidence type="ECO:0000256" key="5">
    <source>
        <dbReference type="SAM" id="Phobius"/>
    </source>
</evidence>
<dbReference type="AlphaFoldDB" id="A0AAE1P3A8"/>
<dbReference type="PANTHER" id="PTHR11453">
    <property type="entry name" value="ANION EXCHANGE PROTEIN"/>
    <property type="match status" value="1"/>
</dbReference>
<dbReference type="GO" id="GO:0051453">
    <property type="term" value="P:regulation of intracellular pH"/>
    <property type="evidence" value="ECO:0007669"/>
    <property type="project" value="TreeGrafter"/>
</dbReference>
<dbReference type="GO" id="GO:0006820">
    <property type="term" value="P:monoatomic anion transport"/>
    <property type="evidence" value="ECO:0007669"/>
    <property type="project" value="InterPro"/>
</dbReference>
<reference evidence="7" key="1">
    <citation type="submission" date="2023-11" db="EMBL/GenBank/DDBJ databases">
        <title>Genome assemblies of two species of porcelain crab, Petrolisthes cinctipes and Petrolisthes manimaculis (Anomura: Porcellanidae).</title>
        <authorList>
            <person name="Angst P."/>
        </authorList>
    </citation>
    <scope>NUCLEOTIDE SEQUENCE</scope>
    <source>
        <strain evidence="7">PB745_02</strain>
        <tissue evidence="7">Gill</tissue>
    </source>
</reference>
<dbReference type="PRINTS" id="PR01231">
    <property type="entry name" value="HCO3TRNSPORT"/>
</dbReference>
<dbReference type="Proteomes" id="UP001292094">
    <property type="component" value="Unassembled WGS sequence"/>
</dbReference>
<protein>
    <recommendedName>
        <fullName evidence="6">Bicarbonate transporter-like transmembrane domain-containing protein</fullName>
    </recommendedName>
</protein>
<keyword evidence="3 5" id="KW-1133">Transmembrane helix</keyword>
<evidence type="ECO:0000256" key="2">
    <source>
        <dbReference type="ARBA" id="ARBA00022692"/>
    </source>
</evidence>
<feature type="domain" description="Bicarbonate transporter-like transmembrane" evidence="6">
    <location>
        <begin position="47"/>
        <end position="244"/>
    </location>
</feature>
<name>A0AAE1P3A8_9EUCA</name>
<keyword evidence="8" id="KW-1185">Reference proteome</keyword>
<comment type="caution">
    <text evidence="7">The sequence shown here is derived from an EMBL/GenBank/DDBJ whole genome shotgun (WGS) entry which is preliminary data.</text>
</comment>
<dbReference type="PANTHER" id="PTHR11453:SF47">
    <property type="entry name" value="ANION EXCHANGE PROTEIN"/>
    <property type="match status" value="1"/>
</dbReference>
<evidence type="ECO:0000256" key="3">
    <source>
        <dbReference type="ARBA" id="ARBA00022989"/>
    </source>
</evidence>
<dbReference type="GO" id="GO:0015701">
    <property type="term" value="P:bicarbonate transport"/>
    <property type="evidence" value="ECO:0007669"/>
    <property type="project" value="TreeGrafter"/>
</dbReference>
<feature type="transmembrane region" description="Helical" evidence="5">
    <location>
        <begin position="110"/>
        <end position="130"/>
    </location>
</feature>
<gene>
    <name evidence="7" type="ORF">Pmani_026497</name>
</gene>
<feature type="transmembrane region" description="Helical" evidence="5">
    <location>
        <begin position="206"/>
        <end position="224"/>
    </location>
</feature>
<dbReference type="Pfam" id="PF00955">
    <property type="entry name" value="HCO3_cotransp"/>
    <property type="match status" value="2"/>
</dbReference>
<evidence type="ECO:0000313" key="8">
    <source>
        <dbReference type="Proteomes" id="UP001292094"/>
    </source>
</evidence>
<feature type="transmembrane region" description="Helical" evidence="5">
    <location>
        <begin position="78"/>
        <end position="98"/>
    </location>
</feature>
<proteinExistence type="predicted"/>
<feature type="transmembrane region" description="Helical" evidence="5">
    <location>
        <begin position="142"/>
        <end position="163"/>
    </location>
</feature>
<evidence type="ECO:0000256" key="1">
    <source>
        <dbReference type="ARBA" id="ARBA00004141"/>
    </source>
</evidence>
<keyword evidence="2 5" id="KW-0812">Transmembrane</keyword>
<dbReference type="EMBL" id="JAWZYT010002882">
    <property type="protein sequence ID" value="KAK4301350.1"/>
    <property type="molecule type" value="Genomic_DNA"/>
</dbReference>
<feature type="transmembrane region" description="Helical" evidence="5">
    <location>
        <begin position="266"/>
        <end position="288"/>
    </location>
</feature>
<dbReference type="InterPro" id="IPR003020">
    <property type="entry name" value="HCO3_transpt_euk"/>
</dbReference>
<dbReference type="GO" id="GO:0005452">
    <property type="term" value="F:solute:inorganic anion antiporter activity"/>
    <property type="evidence" value="ECO:0007669"/>
    <property type="project" value="InterPro"/>
</dbReference>
<feature type="domain" description="Bicarbonate transporter-like transmembrane" evidence="6">
    <location>
        <begin position="245"/>
        <end position="349"/>
    </location>
</feature>